<sequence>MDITQIKRLSPIQEFIIEFRDSAEFTLVNKMFSRFDTLIQEYIDFREGLNLTKYKALYKEYNNEKFIFLYSGANIHQFNSRFFEDRAAKESSKLLWIDKKDLEKVLMKDSQYQAERVFYRVIASNTNERTMIGTLSPKNCYCVNSIYINYEKIPISLYKKLFIISIFNSFVFDFIIRRFVNSNVLKSCLYQCPMPQPEEDEILNNSLYLTLAKNTSLRIVKNDPDNFKYLLYLEYFEFGKEEVDKMLNLDPKDEFFKEKENENNFIVASLYSLTKEDFVTLLNDFKVCKNKKGEDYISSLIKGYENYLRRMDKHNAA</sequence>
<gene>
    <name evidence="1" type="ordered locus">BbuZS7_I29</name>
</gene>
<dbReference type="KEGG" id="bbz:BbuZS7_I29"/>
<evidence type="ECO:0000313" key="2">
    <source>
        <dbReference type="Proteomes" id="UP000006901"/>
    </source>
</evidence>
<evidence type="ECO:0000313" key="1">
    <source>
        <dbReference type="EMBL" id="ACK75270.1"/>
    </source>
</evidence>
<accession>A0A0H3C5B1</accession>
<organism evidence="1 2">
    <name type="scientific">Borreliella burgdorferi (strain ZS7)</name>
    <name type="common">Borrelia burgdorferi</name>
    <dbReference type="NCBI Taxonomy" id="445985"/>
    <lineage>
        <taxon>Bacteria</taxon>
        <taxon>Pseudomonadati</taxon>
        <taxon>Spirochaetota</taxon>
        <taxon>Spirochaetia</taxon>
        <taxon>Spirochaetales</taxon>
        <taxon>Borreliaceae</taxon>
        <taxon>Borreliella</taxon>
    </lineage>
</organism>
<protein>
    <submittedName>
        <fullName evidence="1">Uncharacterized protein</fullName>
    </submittedName>
</protein>
<dbReference type="Proteomes" id="UP000006901">
    <property type="component" value="Plasmid ZS7_lp28-4"/>
</dbReference>
<dbReference type="HOGENOM" id="CLU_047095_0_0_12"/>
<dbReference type="EMBL" id="CP001207">
    <property type="protein sequence ID" value="ACK75270.1"/>
    <property type="molecule type" value="Genomic_DNA"/>
</dbReference>
<name>A0A0H3C5B1_BORBZ</name>
<dbReference type="REBASE" id="19645">
    <property type="entry name" value="BbuZS7ORF29P"/>
</dbReference>
<geneLocation type="plasmid" evidence="1 2">
    <name>ZS7_lp28-4</name>
</geneLocation>
<proteinExistence type="predicted"/>
<keyword evidence="1" id="KW-0614">Plasmid</keyword>
<reference evidence="1 2" key="1">
    <citation type="journal article" date="2011" name="J. Bacteriol.">
        <title>Whole-genome sequences of thirteen isolates of Borrelia burgdorferi.</title>
        <authorList>
            <person name="Schutzer S.E."/>
            <person name="Fraser-Liggett C.M."/>
            <person name="Casjens S.R."/>
            <person name="Qiu W.G."/>
            <person name="Dunn J.J."/>
            <person name="Mongodin E.F."/>
            <person name="Luft B.J."/>
        </authorList>
    </citation>
    <scope>NUCLEOTIDE SEQUENCE [LARGE SCALE GENOMIC DNA]</scope>
    <source>
        <strain evidence="1 2">ZS7</strain>
        <plasmid evidence="1 2">ZS7_lp28-4</plasmid>
    </source>
</reference>
<dbReference type="AlphaFoldDB" id="A0A0H3C5B1"/>